<name>A0A913YA09_EXADI</name>
<accession>A0A913YA09</accession>
<reference evidence="1" key="1">
    <citation type="submission" date="2022-11" db="UniProtKB">
        <authorList>
            <consortium name="EnsemblMetazoa"/>
        </authorList>
    </citation>
    <scope>IDENTIFICATION</scope>
</reference>
<evidence type="ECO:0000313" key="1">
    <source>
        <dbReference type="EnsemblMetazoa" id="XP_020916597.1"/>
    </source>
</evidence>
<dbReference type="OrthoDB" id="5964831at2759"/>
<sequence length="110" mass="12434">MEKEEITGWRTALKEMHSALNKQSEINTSLHHSYASLDKKVSSIGSTFPVHGRWRWGGISSVYPKSHSCGNGHHAQDINFVGQLINTDSRTFVWEKNKPYIVITGAGCYW</sequence>
<dbReference type="AlphaFoldDB" id="A0A913YA09"/>
<dbReference type="KEGG" id="epa:110253983"/>
<protein>
    <submittedName>
        <fullName evidence="1">Uncharacterized protein</fullName>
    </submittedName>
</protein>
<dbReference type="EnsemblMetazoa" id="XM_021060938.1">
    <property type="protein sequence ID" value="XP_020916597.1"/>
    <property type="gene ID" value="LOC110253983"/>
</dbReference>
<proteinExistence type="predicted"/>
<dbReference type="Proteomes" id="UP000887567">
    <property type="component" value="Unplaced"/>
</dbReference>
<dbReference type="GeneID" id="110253983"/>
<dbReference type="RefSeq" id="XP_020916597.1">
    <property type="nucleotide sequence ID" value="XM_021060938.1"/>
</dbReference>
<organism evidence="1 2">
    <name type="scientific">Exaiptasia diaphana</name>
    <name type="common">Tropical sea anemone</name>
    <name type="synonym">Aiptasia pulchella</name>
    <dbReference type="NCBI Taxonomy" id="2652724"/>
    <lineage>
        <taxon>Eukaryota</taxon>
        <taxon>Metazoa</taxon>
        <taxon>Cnidaria</taxon>
        <taxon>Anthozoa</taxon>
        <taxon>Hexacorallia</taxon>
        <taxon>Actiniaria</taxon>
        <taxon>Aiptasiidae</taxon>
        <taxon>Exaiptasia</taxon>
    </lineage>
</organism>
<evidence type="ECO:0000313" key="2">
    <source>
        <dbReference type="Proteomes" id="UP000887567"/>
    </source>
</evidence>
<keyword evidence="2" id="KW-1185">Reference proteome</keyword>